<feature type="chain" id="PRO_5011960520" evidence="1">
    <location>
        <begin position="24"/>
        <end position="262"/>
    </location>
</feature>
<proteinExistence type="predicted"/>
<dbReference type="AlphaFoldDB" id="A0A1Q9LCY3"/>
<gene>
    <name evidence="2" type="ORF">BJP25_02360</name>
</gene>
<evidence type="ECO:0000313" key="2">
    <source>
        <dbReference type="EMBL" id="OLR89874.1"/>
    </source>
</evidence>
<dbReference type="STRING" id="1193682.BJP25_02360"/>
<dbReference type="Pfam" id="PF05096">
    <property type="entry name" value="Glu_cyclase_2"/>
    <property type="match status" value="1"/>
</dbReference>
<sequence length="262" mass="28348">MPAARIALAALLLTAATACTSQAGPTSTPSSTRLRAEVVERLPHDPSAFTQGFEVADGVLYEGTGLEGKSQVRALDPATGQVRSSADLPANFFGEGITVVGDDLWQITWKNGVAIKRDRATLREQGRVTYEGEGWGICHDNGRLVMSDGTNTLTFRDPRKFTIRSRVSVLDADGRPVDKLNELECVDGQVWANIWQTDRIVRINPVNGRVTGVVELTGLLTDAERQGADVLNGIAAVPGTDEFLVTGKLWPAMFRVRFTEAP</sequence>
<comment type="caution">
    <text evidence="2">The sequence shown here is derived from an EMBL/GenBank/DDBJ whole genome shotgun (WGS) entry which is preliminary data.</text>
</comment>
<name>A0A1Q9LCY3_9PSEU</name>
<keyword evidence="3" id="KW-1185">Reference proteome</keyword>
<dbReference type="Gene3D" id="2.130.10.10">
    <property type="entry name" value="YVTN repeat-like/Quinoprotein amine dehydrogenase"/>
    <property type="match status" value="1"/>
</dbReference>
<dbReference type="SUPFAM" id="SSF63829">
    <property type="entry name" value="Calcium-dependent phosphotriesterase"/>
    <property type="match status" value="1"/>
</dbReference>
<keyword evidence="1" id="KW-0732">Signal</keyword>
<evidence type="ECO:0000313" key="3">
    <source>
        <dbReference type="Proteomes" id="UP000186040"/>
    </source>
</evidence>
<reference evidence="2 3" key="1">
    <citation type="submission" date="2016-10" db="EMBL/GenBank/DDBJ databases">
        <title>The Draft Genome Sequence of Actinokineospora bangkokensis 44EHWT reveals the biosynthetic pathway of antifungal compounds Thailandins with unusual extender unit butylmalonyl-CoA.</title>
        <authorList>
            <person name="Greule A."/>
            <person name="Intra B."/>
            <person name="Flemming S."/>
            <person name="Rommel M.G."/>
            <person name="Panbangred W."/>
            <person name="Bechthold A."/>
        </authorList>
    </citation>
    <scope>NUCLEOTIDE SEQUENCE [LARGE SCALE GENOMIC DNA]</scope>
    <source>
        <strain evidence="2 3">44EHW</strain>
    </source>
</reference>
<dbReference type="PANTHER" id="PTHR31270">
    <property type="entry name" value="GLUTAMINYL-PEPTIDE CYCLOTRANSFERASE"/>
    <property type="match status" value="1"/>
</dbReference>
<dbReference type="InterPro" id="IPR015943">
    <property type="entry name" value="WD40/YVTN_repeat-like_dom_sf"/>
</dbReference>
<dbReference type="RefSeq" id="WP_075978081.1">
    <property type="nucleotide sequence ID" value="NZ_MKQR01000028.1"/>
</dbReference>
<dbReference type="PANTHER" id="PTHR31270:SF1">
    <property type="entry name" value="GLUTAMINYL-PEPTIDE CYCLOTRANSFERASE"/>
    <property type="match status" value="1"/>
</dbReference>
<dbReference type="PROSITE" id="PS51257">
    <property type="entry name" value="PROKAR_LIPOPROTEIN"/>
    <property type="match status" value="1"/>
</dbReference>
<evidence type="ECO:0000256" key="1">
    <source>
        <dbReference type="SAM" id="SignalP"/>
    </source>
</evidence>
<dbReference type="InterPro" id="IPR007788">
    <property type="entry name" value="QCT"/>
</dbReference>
<dbReference type="Proteomes" id="UP000186040">
    <property type="component" value="Unassembled WGS sequence"/>
</dbReference>
<protein>
    <submittedName>
        <fullName evidence="2">Glutaminyl-peptide cyclotransferase</fullName>
    </submittedName>
</protein>
<organism evidence="2 3">
    <name type="scientific">Actinokineospora bangkokensis</name>
    <dbReference type="NCBI Taxonomy" id="1193682"/>
    <lineage>
        <taxon>Bacteria</taxon>
        <taxon>Bacillati</taxon>
        <taxon>Actinomycetota</taxon>
        <taxon>Actinomycetes</taxon>
        <taxon>Pseudonocardiales</taxon>
        <taxon>Pseudonocardiaceae</taxon>
        <taxon>Actinokineospora</taxon>
    </lineage>
</organism>
<dbReference type="GO" id="GO:0016603">
    <property type="term" value="F:glutaminyl-peptide cyclotransferase activity"/>
    <property type="evidence" value="ECO:0007669"/>
    <property type="project" value="InterPro"/>
</dbReference>
<feature type="signal peptide" evidence="1">
    <location>
        <begin position="1"/>
        <end position="23"/>
    </location>
</feature>
<dbReference type="EMBL" id="MKQR01000028">
    <property type="protein sequence ID" value="OLR89874.1"/>
    <property type="molecule type" value="Genomic_DNA"/>
</dbReference>
<accession>A0A1Q9LCY3</accession>
<keyword evidence="2" id="KW-0808">Transferase</keyword>